<accession>A0A6J2XKG0</accession>
<dbReference type="PROSITE" id="PS51029">
    <property type="entry name" value="MADF"/>
    <property type="match status" value="1"/>
</dbReference>
<dbReference type="GO" id="GO:0005634">
    <property type="term" value="C:nucleus"/>
    <property type="evidence" value="ECO:0007669"/>
    <property type="project" value="TreeGrafter"/>
</dbReference>
<evidence type="ECO:0000256" key="6">
    <source>
        <dbReference type="SAM" id="MobiDB-lite"/>
    </source>
</evidence>
<evidence type="ECO:0000256" key="1">
    <source>
        <dbReference type="ARBA" id="ARBA00022723"/>
    </source>
</evidence>
<dbReference type="FunCoup" id="A0A6J2XKG0">
    <property type="interactions" value="31"/>
</dbReference>
<dbReference type="Pfam" id="PF10545">
    <property type="entry name" value="MADF_DNA_bdg"/>
    <property type="match status" value="1"/>
</dbReference>
<organism evidence="9 10">
    <name type="scientific">Sitophilus oryzae</name>
    <name type="common">Rice weevil</name>
    <name type="synonym">Curculio oryzae</name>
    <dbReference type="NCBI Taxonomy" id="7048"/>
    <lineage>
        <taxon>Eukaryota</taxon>
        <taxon>Metazoa</taxon>
        <taxon>Ecdysozoa</taxon>
        <taxon>Arthropoda</taxon>
        <taxon>Hexapoda</taxon>
        <taxon>Insecta</taxon>
        <taxon>Pterygota</taxon>
        <taxon>Neoptera</taxon>
        <taxon>Endopterygota</taxon>
        <taxon>Coleoptera</taxon>
        <taxon>Polyphaga</taxon>
        <taxon>Cucujiformia</taxon>
        <taxon>Curculionidae</taxon>
        <taxon>Dryophthorinae</taxon>
        <taxon>Sitophilus</taxon>
    </lineage>
</organism>
<keyword evidence="2 5" id="KW-0863">Zinc-finger</keyword>
<dbReference type="PANTHER" id="PTHR12243">
    <property type="entry name" value="MADF DOMAIN TRANSCRIPTION FACTOR"/>
    <property type="match status" value="1"/>
</dbReference>
<evidence type="ECO:0000259" key="8">
    <source>
        <dbReference type="PROSITE" id="PS51029"/>
    </source>
</evidence>
<dbReference type="GO" id="GO:0005667">
    <property type="term" value="C:transcription regulator complex"/>
    <property type="evidence" value="ECO:0007669"/>
    <property type="project" value="TreeGrafter"/>
</dbReference>
<dbReference type="SUPFAM" id="SSF57716">
    <property type="entry name" value="Glucocorticoid receptor-like (DNA-binding domain)"/>
    <property type="match status" value="1"/>
</dbReference>
<dbReference type="InterPro" id="IPR006578">
    <property type="entry name" value="MADF-dom"/>
</dbReference>
<dbReference type="GeneID" id="115878932"/>
<keyword evidence="9" id="KW-1185">Reference proteome</keyword>
<protein>
    <submittedName>
        <fullName evidence="10">Uncharacterized protein LOC115878932 isoform X1</fullName>
    </submittedName>
</protein>
<evidence type="ECO:0000313" key="9">
    <source>
        <dbReference type="Proteomes" id="UP000504635"/>
    </source>
</evidence>
<dbReference type="SMART" id="SM00980">
    <property type="entry name" value="THAP"/>
    <property type="match status" value="1"/>
</dbReference>
<dbReference type="GO" id="GO:0008270">
    <property type="term" value="F:zinc ion binding"/>
    <property type="evidence" value="ECO:0007669"/>
    <property type="project" value="UniProtKB-KW"/>
</dbReference>
<dbReference type="GO" id="GO:0003677">
    <property type="term" value="F:DNA binding"/>
    <property type="evidence" value="ECO:0007669"/>
    <property type="project" value="UniProtKB-UniRule"/>
</dbReference>
<feature type="domain" description="THAP-type" evidence="7">
    <location>
        <begin position="1"/>
        <end position="91"/>
    </location>
</feature>
<dbReference type="OrthoDB" id="6147983at2759"/>
<feature type="region of interest" description="Disordered" evidence="6">
    <location>
        <begin position="383"/>
        <end position="433"/>
    </location>
</feature>
<reference evidence="10" key="1">
    <citation type="submission" date="2025-08" db="UniProtKB">
        <authorList>
            <consortium name="RefSeq"/>
        </authorList>
    </citation>
    <scope>IDENTIFICATION</scope>
    <source>
        <tissue evidence="10">Gonads</tissue>
    </source>
</reference>
<dbReference type="PANTHER" id="PTHR12243:SF60">
    <property type="entry name" value="SI:CH211-15D5.12-RELATED"/>
    <property type="match status" value="1"/>
</dbReference>
<dbReference type="AlphaFoldDB" id="A0A6J2XKG0"/>
<keyword evidence="4 5" id="KW-0238">DNA-binding</keyword>
<name>A0A6J2XKG0_SITOR</name>
<dbReference type="InterPro" id="IPR006612">
    <property type="entry name" value="THAP_Znf"/>
</dbReference>
<evidence type="ECO:0000313" key="10">
    <source>
        <dbReference type="RefSeq" id="XP_030751405.1"/>
    </source>
</evidence>
<evidence type="ECO:0000259" key="7">
    <source>
        <dbReference type="PROSITE" id="PS50950"/>
    </source>
</evidence>
<dbReference type="RefSeq" id="XP_030751405.1">
    <property type="nucleotide sequence ID" value="XM_030895545.1"/>
</dbReference>
<keyword evidence="3" id="KW-0862">Zinc</keyword>
<feature type="domain" description="MADF" evidence="8">
    <location>
        <begin position="246"/>
        <end position="331"/>
    </location>
</feature>
<proteinExistence type="predicted"/>
<dbReference type="InterPro" id="IPR039353">
    <property type="entry name" value="TF_Adf1"/>
</dbReference>
<dbReference type="Proteomes" id="UP000504635">
    <property type="component" value="Unplaced"/>
</dbReference>
<evidence type="ECO:0000256" key="5">
    <source>
        <dbReference type="PROSITE-ProRule" id="PRU00309"/>
    </source>
</evidence>
<sequence length="519" mass="58380">MSSNKWCFVPGCINTSKNNPQKIFISVPRNVLKKKKWFAAARRELKDVSLKTIFFCCEDHFNLTEDMENYYEYKLSKVQARMKPDVVPHIFACQTDKKSNNPRISSEIRSRKRKISEILIDSEMNLSENVIDDSPNIITQPSTSFHSTEETKNSSDKISFSCQANPVKYRSVQGSLPVKNISTSPIKFAVPELPVIPGSKKSRLVRFNSDEGSASEINFGASGSSASLVSSHSSDNFNLSDAFNIKFVGEVEKYPELYDFNLPEYSRKDYIEKAWSEIAQKVKMKPGECKEKWRNLRSTLAKNLKPKPGSGGRKKLYYLKEAMQFAVPFIKISGTTTGNAPQLPEEQPGTSSRHFMTDISELDVSQETSVFSELYEQAYARDPLSSPNCSLPTSSRPPLPTLQTTLPSAMSGDCEGPPRRVPRARKRTSQISPSDKADKAIAEYFAIKTQQIVAKNLSTDYKKEGIQNFLNSLIPDLMQFDDAQLRVYKRRALLLIDEVAITSPGLFETPAHIPSQNMN</sequence>
<dbReference type="GO" id="GO:0006357">
    <property type="term" value="P:regulation of transcription by RNA polymerase II"/>
    <property type="evidence" value="ECO:0007669"/>
    <property type="project" value="TreeGrafter"/>
</dbReference>
<gene>
    <name evidence="10" type="primary">LOC115878932</name>
</gene>
<dbReference type="Pfam" id="PF05485">
    <property type="entry name" value="THAP"/>
    <property type="match status" value="1"/>
</dbReference>
<keyword evidence="1" id="KW-0479">Metal-binding</keyword>
<dbReference type="KEGG" id="soy:115878932"/>
<dbReference type="SMART" id="SM00595">
    <property type="entry name" value="MADF"/>
    <property type="match status" value="1"/>
</dbReference>
<dbReference type="PROSITE" id="PS50950">
    <property type="entry name" value="ZF_THAP"/>
    <property type="match status" value="1"/>
</dbReference>
<evidence type="ECO:0000256" key="3">
    <source>
        <dbReference type="ARBA" id="ARBA00022833"/>
    </source>
</evidence>
<dbReference type="InParanoid" id="A0A6J2XKG0"/>
<evidence type="ECO:0000256" key="2">
    <source>
        <dbReference type="ARBA" id="ARBA00022771"/>
    </source>
</evidence>
<evidence type="ECO:0000256" key="4">
    <source>
        <dbReference type="ARBA" id="ARBA00023125"/>
    </source>
</evidence>